<dbReference type="SMART" id="SM00225">
    <property type="entry name" value="BTB"/>
    <property type="match status" value="1"/>
</dbReference>
<keyword evidence="3" id="KW-1185">Reference proteome</keyword>
<protein>
    <recommendedName>
        <fullName evidence="1">BTB domain-containing protein</fullName>
    </recommendedName>
</protein>
<organism evidence="2 3">
    <name type="scientific">Phyllosticta citricarpa</name>
    <dbReference type="NCBI Taxonomy" id="55181"/>
    <lineage>
        <taxon>Eukaryota</taxon>
        <taxon>Fungi</taxon>
        <taxon>Dikarya</taxon>
        <taxon>Ascomycota</taxon>
        <taxon>Pezizomycotina</taxon>
        <taxon>Dothideomycetes</taxon>
        <taxon>Dothideomycetes incertae sedis</taxon>
        <taxon>Botryosphaeriales</taxon>
        <taxon>Phyllostictaceae</taxon>
        <taxon>Phyllosticta</taxon>
    </lineage>
</organism>
<gene>
    <name evidence="2" type="ORF">IWX46DRAFT_625038</name>
</gene>
<evidence type="ECO:0000313" key="2">
    <source>
        <dbReference type="EMBL" id="KAK7551416.1"/>
    </source>
</evidence>
<dbReference type="PANTHER" id="PTHR47843:SF5">
    <property type="entry name" value="BTB_POZ DOMAIN PROTEIN"/>
    <property type="match status" value="1"/>
</dbReference>
<sequence length="281" mass="32013">MGHLEEIQAIKRVSFSQILQSGEYSDLEIRCNEESHRVHKAIVCPQSEFFQAACKAEHGFKEAKSGVVEMNQVDRHVVRAIVQHLYGEDYDVPSSESEEETTLFHVHVYGAAEMYQISGLKEVALIHFRDCFPKAVKLEKYAKCISTAYRITREQDRDLRDYLVKEVLQKLDSLSETPQLSAALEESASFGKDLVFALHKLHLSQLEKVKQTSEMDPMINFDNSFCAESVHGAQDQEKGLPWVQERAFPAFSRFSPPVDSQERRERPSFVSLSNQSLIVDG</sequence>
<reference evidence="2 3" key="1">
    <citation type="submission" date="2024-04" db="EMBL/GenBank/DDBJ databases">
        <title>Phyllosticta paracitricarpa is synonymous to the EU quarantine fungus P. citricarpa based on phylogenomic analyses.</title>
        <authorList>
            <consortium name="Lawrence Berkeley National Laboratory"/>
            <person name="Van Ingen-Buijs V.A."/>
            <person name="Van Westerhoven A.C."/>
            <person name="Haridas S."/>
            <person name="Skiadas P."/>
            <person name="Martin F."/>
            <person name="Groenewald J.Z."/>
            <person name="Crous P.W."/>
            <person name="Seidl M.F."/>
        </authorList>
    </citation>
    <scope>NUCLEOTIDE SEQUENCE [LARGE SCALE GENOMIC DNA]</scope>
    <source>
        <strain evidence="2 3">CBS 122670</strain>
    </source>
</reference>
<dbReference type="PANTHER" id="PTHR47843">
    <property type="entry name" value="BTB DOMAIN-CONTAINING PROTEIN-RELATED"/>
    <property type="match status" value="1"/>
</dbReference>
<dbReference type="CDD" id="cd18186">
    <property type="entry name" value="BTB_POZ_ZBTB_KLHL-like"/>
    <property type="match status" value="1"/>
</dbReference>
<dbReference type="InterPro" id="IPR011333">
    <property type="entry name" value="SKP1/BTB/POZ_sf"/>
</dbReference>
<dbReference type="Proteomes" id="UP001365128">
    <property type="component" value="Unassembled WGS sequence"/>
</dbReference>
<evidence type="ECO:0000313" key="3">
    <source>
        <dbReference type="Proteomes" id="UP001365128"/>
    </source>
</evidence>
<dbReference type="Pfam" id="PF00651">
    <property type="entry name" value="BTB"/>
    <property type="match status" value="1"/>
</dbReference>
<dbReference type="EMBL" id="JBBPDW010000006">
    <property type="protein sequence ID" value="KAK7551416.1"/>
    <property type="molecule type" value="Genomic_DNA"/>
</dbReference>
<accession>A0ABR1ML84</accession>
<dbReference type="InterPro" id="IPR000210">
    <property type="entry name" value="BTB/POZ_dom"/>
</dbReference>
<dbReference type="Gene3D" id="3.30.710.10">
    <property type="entry name" value="Potassium Channel Kv1.1, Chain A"/>
    <property type="match status" value="1"/>
</dbReference>
<comment type="caution">
    <text evidence="2">The sequence shown here is derived from an EMBL/GenBank/DDBJ whole genome shotgun (WGS) entry which is preliminary data.</text>
</comment>
<proteinExistence type="predicted"/>
<feature type="domain" description="BTB" evidence="1">
    <location>
        <begin position="25"/>
        <end position="94"/>
    </location>
</feature>
<evidence type="ECO:0000259" key="1">
    <source>
        <dbReference type="PROSITE" id="PS50097"/>
    </source>
</evidence>
<dbReference type="PROSITE" id="PS50097">
    <property type="entry name" value="BTB"/>
    <property type="match status" value="1"/>
</dbReference>
<name>A0ABR1ML84_9PEZI</name>
<dbReference type="SUPFAM" id="SSF54695">
    <property type="entry name" value="POZ domain"/>
    <property type="match status" value="1"/>
</dbReference>